<reference evidence="2 3" key="1">
    <citation type="submission" date="2019-12" db="EMBL/GenBank/DDBJ databases">
        <title>Erwinia sp. nov., isolated from droppings of birds in the Qinghai-Tiebt plateau of China.</title>
        <authorList>
            <person name="Ge Y."/>
        </authorList>
    </citation>
    <scope>NUCLEOTIDE SEQUENCE [LARGE SCALE GENOMIC DNA]</scope>
    <source>
        <strain evidence="2 3">J780</strain>
    </source>
</reference>
<proteinExistence type="predicted"/>
<name>A0A6I6ETT8_9GAMM</name>
<feature type="transmembrane region" description="Helical" evidence="1">
    <location>
        <begin position="55"/>
        <end position="75"/>
    </location>
</feature>
<dbReference type="Proteomes" id="UP000424752">
    <property type="component" value="Chromosome"/>
</dbReference>
<evidence type="ECO:0000313" key="2">
    <source>
        <dbReference type="EMBL" id="QGU89646.1"/>
    </source>
</evidence>
<dbReference type="Pfam" id="PF10840">
    <property type="entry name" value="DUF2645"/>
    <property type="match status" value="1"/>
</dbReference>
<feature type="transmembrane region" description="Helical" evidence="1">
    <location>
        <begin position="12"/>
        <end position="30"/>
    </location>
</feature>
<dbReference type="EMBL" id="CP046509">
    <property type="protein sequence ID" value="QGU89646.1"/>
    <property type="molecule type" value="Genomic_DNA"/>
</dbReference>
<dbReference type="AlphaFoldDB" id="A0A6I6ETT8"/>
<sequence>MRIHKDKVSDLLSMLGYSVFVYLAIELLSINKYDWMLQPGNSICSIPHQSIGNRILQAGIAAFFLITPLLIALIRNFYIGNRYKTRYYFAGVIGVAAYGGWMFFGRFLVC</sequence>
<keyword evidence="1" id="KW-1133">Transmembrane helix</keyword>
<accession>A0A6I6ETT8</accession>
<gene>
    <name evidence="2" type="ORF">GN242_06355</name>
</gene>
<keyword evidence="1" id="KW-0472">Membrane</keyword>
<evidence type="ECO:0000313" key="3">
    <source>
        <dbReference type="Proteomes" id="UP000424752"/>
    </source>
</evidence>
<keyword evidence="1" id="KW-0812">Transmembrane</keyword>
<dbReference type="InterPro" id="IPR022553">
    <property type="entry name" value="DUF2645"/>
</dbReference>
<protein>
    <submittedName>
        <fullName evidence="2">DUF2645 family protein</fullName>
    </submittedName>
</protein>
<dbReference type="KEGG" id="erwi:GN242_06355"/>
<evidence type="ECO:0000256" key="1">
    <source>
        <dbReference type="SAM" id="Phobius"/>
    </source>
</evidence>
<organism evidence="2 3">
    <name type="scientific">Erwinia sorbitola</name>
    <dbReference type="NCBI Taxonomy" id="2681984"/>
    <lineage>
        <taxon>Bacteria</taxon>
        <taxon>Pseudomonadati</taxon>
        <taxon>Pseudomonadota</taxon>
        <taxon>Gammaproteobacteria</taxon>
        <taxon>Enterobacterales</taxon>
        <taxon>Erwiniaceae</taxon>
        <taxon>Erwinia</taxon>
    </lineage>
</organism>
<feature type="transmembrane region" description="Helical" evidence="1">
    <location>
        <begin position="87"/>
        <end position="109"/>
    </location>
</feature>